<protein>
    <submittedName>
        <fullName evidence="2">Uncharacterized protein</fullName>
    </submittedName>
</protein>
<proteinExistence type="predicted"/>
<feature type="region of interest" description="Disordered" evidence="1">
    <location>
        <begin position="136"/>
        <end position="156"/>
    </location>
</feature>
<evidence type="ECO:0000313" key="3">
    <source>
        <dbReference type="Proteomes" id="UP000799423"/>
    </source>
</evidence>
<sequence length="156" mass="17366">MFPFRKIAQAQAQAQIGLQRNVPRRPEYWVLWGCVGDSLVEYGKTIRSKPKQDGDCISKTCKRSGSPDDYFSLSERPGNIGYGAGKESRQRRGSLWGYQMRGSMRSGSLMLVYICVPDILSVELLYMHELIIVNDSSSQQASPRPESTAVPSTGLS</sequence>
<name>A0A6A7AYN2_9PLEO</name>
<dbReference type="Proteomes" id="UP000799423">
    <property type="component" value="Unassembled WGS sequence"/>
</dbReference>
<accession>A0A6A7AYN2</accession>
<evidence type="ECO:0000256" key="1">
    <source>
        <dbReference type="SAM" id="MobiDB-lite"/>
    </source>
</evidence>
<dbReference type="AlphaFoldDB" id="A0A6A7AYN2"/>
<reference evidence="2" key="1">
    <citation type="submission" date="2020-01" db="EMBL/GenBank/DDBJ databases">
        <authorList>
            <consortium name="DOE Joint Genome Institute"/>
            <person name="Haridas S."/>
            <person name="Albert R."/>
            <person name="Binder M."/>
            <person name="Bloem J."/>
            <person name="Labutti K."/>
            <person name="Salamov A."/>
            <person name="Andreopoulos B."/>
            <person name="Baker S.E."/>
            <person name="Barry K."/>
            <person name="Bills G."/>
            <person name="Bluhm B.H."/>
            <person name="Cannon C."/>
            <person name="Castanera R."/>
            <person name="Culley D.E."/>
            <person name="Daum C."/>
            <person name="Ezra D."/>
            <person name="Gonzalez J.B."/>
            <person name="Henrissat B."/>
            <person name="Kuo A."/>
            <person name="Liang C."/>
            <person name="Lipzen A."/>
            <person name="Lutzoni F."/>
            <person name="Magnuson J."/>
            <person name="Mondo S."/>
            <person name="Nolan M."/>
            <person name="Ohm R."/>
            <person name="Pangilinan J."/>
            <person name="Park H.-J."/>
            <person name="Ramirez L."/>
            <person name="Alfaro M."/>
            <person name="Sun H."/>
            <person name="Tritt A."/>
            <person name="Yoshinaga Y."/>
            <person name="Zwiers L.-H."/>
            <person name="Turgeon B.G."/>
            <person name="Goodwin S.B."/>
            <person name="Spatafora J.W."/>
            <person name="Crous P.W."/>
            <person name="Grigoriev I.V."/>
        </authorList>
    </citation>
    <scope>NUCLEOTIDE SEQUENCE</scope>
    <source>
        <strain evidence="2">IPT5</strain>
    </source>
</reference>
<organism evidence="2 3">
    <name type="scientific">Plenodomus tracheiphilus IPT5</name>
    <dbReference type="NCBI Taxonomy" id="1408161"/>
    <lineage>
        <taxon>Eukaryota</taxon>
        <taxon>Fungi</taxon>
        <taxon>Dikarya</taxon>
        <taxon>Ascomycota</taxon>
        <taxon>Pezizomycotina</taxon>
        <taxon>Dothideomycetes</taxon>
        <taxon>Pleosporomycetidae</taxon>
        <taxon>Pleosporales</taxon>
        <taxon>Pleosporineae</taxon>
        <taxon>Leptosphaeriaceae</taxon>
        <taxon>Plenodomus</taxon>
    </lineage>
</organism>
<evidence type="ECO:0000313" key="2">
    <source>
        <dbReference type="EMBL" id="KAF2848370.1"/>
    </source>
</evidence>
<gene>
    <name evidence="2" type="ORF">T440DRAFT_480963</name>
</gene>
<dbReference type="EMBL" id="MU006318">
    <property type="protein sequence ID" value="KAF2848370.1"/>
    <property type="molecule type" value="Genomic_DNA"/>
</dbReference>
<keyword evidence="3" id="KW-1185">Reference proteome</keyword>